<dbReference type="HAMAP" id="MF_01398">
    <property type="entry name" value="ATP_synth_b_bprime"/>
    <property type="match status" value="1"/>
</dbReference>
<keyword evidence="11 14" id="KW-0066">ATP synthesis</keyword>
<dbReference type="RefSeq" id="WP_386765224.1">
    <property type="nucleotide sequence ID" value="NZ_JBHSTI010000008.1"/>
</dbReference>
<dbReference type="PANTHER" id="PTHR33445:SF1">
    <property type="entry name" value="ATP SYNTHASE SUBUNIT B"/>
    <property type="match status" value="1"/>
</dbReference>
<reference evidence="18" key="1">
    <citation type="journal article" date="2019" name="Int. J. Syst. Evol. Microbiol.">
        <title>The Global Catalogue of Microorganisms (GCM) 10K type strain sequencing project: providing services to taxonomists for standard genome sequencing and annotation.</title>
        <authorList>
            <consortium name="The Broad Institute Genomics Platform"/>
            <consortium name="The Broad Institute Genome Sequencing Center for Infectious Disease"/>
            <person name="Wu L."/>
            <person name="Ma J."/>
        </authorList>
    </citation>
    <scope>NUCLEOTIDE SEQUENCE [LARGE SCALE GENOMIC DNA]</scope>
    <source>
        <strain evidence="18">CGMCC 4.7317</strain>
    </source>
</reference>
<comment type="subcellular location">
    <subcellularLocation>
        <location evidence="1 14">Cell membrane</location>
        <topology evidence="1 14">Single-pass membrane protein</topology>
    </subcellularLocation>
</comment>
<protein>
    <recommendedName>
        <fullName evidence="14">ATP synthase subunit b</fullName>
    </recommendedName>
    <alternativeName>
        <fullName evidence="14">ATP synthase F(0) sector subunit b</fullName>
    </alternativeName>
    <alternativeName>
        <fullName evidence="14">ATPase subunit I</fullName>
    </alternativeName>
    <alternativeName>
        <fullName evidence="14">F-type ATPase subunit b</fullName>
        <shortName evidence="14">F-ATPase subunit b</shortName>
    </alternativeName>
</protein>
<dbReference type="Pfam" id="PF00430">
    <property type="entry name" value="ATP-synt_B"/>
    <property type="match status" value="1"/>
</dbReference>
<evidence type="ECO:0000256" key="6">
    <source>
        <dbReference type="ARBA" id="ARBA00022692"/>
    </source>
</evidence>
<evidence type="ECO:0000256" key="16">
    <source>
        <dbReference type="SAM" id="Coils"/>
    </source>
</evidence>
<dbReference type="PANTHER" id="PTHR33445">
    <property type="entry name" value="ATP SYNTHASE SUBUNIT B', CHLOROPLASTIC"/>
    <property type="match status" value="1"/>
</dbReference>
<evidence type="ECO:0000256" key="11">
    <source>
        <dbReference type="ARBA" id="ARBA00023310"/>
    </source>
</evidence>
<evidence type="ECO:0000256" key="2">
    <source>
        <dbReference type="ARBA" id="ARBA00005513"/>
    </source>
</evidence>
<keyword evidence="5 14" id="KW-0138">CF(0)</keyword>
<comment type="similarity">
    <text evidence="2 14 15">Belongs to the ATPase B chain family.</text>
</comment>
<keyword evidence="3 14" id="KW-0813">Transport</keyword>
<evidence type="ECO:0000256" key="9">
    <source>
        <dbReference type="ARBA" id="ARBA00023065"/>
    </source>
</evidence>
<evidence type="ECO:0000256" key="15">
    <source>
        <dbReference type="RuleBase" id="RU003848"/>
    </source>
</evidence>
<dbReference type="EMBL" id="JBHSTI010000008">
    <property type="protein sequence ID" value="MFC6237691.1"/>
    <property type="molecule type" value="Genomic_DNA"/>
</dbReference>
<evidence type="ECO:0000256" key="5">
    <source>
        <dbReference type="ARBA" id="ARBA00022547"/>
    </source>
</evidence>
<dbReference type="InterPro" id="IPR028987">
    <property type="entry name" value="ATP_synth_B-like_membr_sf"/>
</dbReference>
<evidence type="ECO:0000256" key="14">
    <source>
        <dbReference type="HAMAP-Rule" id="MF_01398"/>
    </source>
</evidence>
<dbReference type="SUPFAM" id="SSF81573">
    <property type="entry name" value="F1F0 ATP synthase subunit B, membrane domain"/>
    <property type="match status" value="1"/>
</dbReference>
<name>A0ABW1SZJ8_9ACTN</name>
<evidence type="ECO:0000256" key="12">
    <source>
        <dbReference type="ARBA" id="ARBA00025198"/>
    </source>
</evidence>
<dbReference type="NCBIfam" id="NF004412">
    <property type="entry name" value="PRK05759.1-3"/>
    <property type="match status" value="1"/>
</dbReference>
<keyword evidence="7 14" id="KW-0375">Hydrogen ion transport</keyword>
<evidence type="ECO:0000256" key="8">
    <source>
        <dbReference type="ARBA" id="ARBA00022989"/>
    </source>
</evidence>
<keyword evidence="6 14" id="KW-0812">Transmembrane</keyword>
<comment type="caution">
    <text evidence="17">The sequence shown here is derived from an EMBL/GenBank/DDBJ whole genome shotgun (WGS) entry which is preliminary data.</text>
</comment>
<organism evidence="17 18">
    <name type="scientific">Longivirga aurantiaca</name>
    <dbReference type="NCBI Taxonomy" id="1837743"/>
    <lineage>
        <taxon>Bacteria</taxon>
        <taxon>Bacillati</taxon>
        <taxon>Actinomycetota</taxon>
        <taxon>Actinomycetes</taxon>
        <taxon>Sporichthyales</taxon>
        <taxon>Sporichthyaceae</taxon>
        <taxon>Longivirga</taxon>
    </lineage>
</organism>
<sequence length="180" mass="18916">MNLLAASEAPKVLGVPLDELVLGLFAFFVVLWALNKFAFPGIKKALDERSAAIEGGIARSEEREAQAQALLEQYQAQLAEARTEAAQIRAQAQADKTAIIDEARREATEAAAAVTARAEAAIAAERASTVASLRREVGTLAVSLAGKVVGESLEDDARARATVDRFIADLEAEAANGANA</sequence>
<dbReference type="InterPro" id="IPR002146">
    <property type="entry name" value="ATP_synth_b/b'su_bac/chlpt"/>
</dbReference>
<accession>A0ABW1SZJ8</accession>
<gene>
    <name evidence="14" type="primary">atpF</name>
    <name evidence="17" type="ORF">ACFQGU_07360</name>
</gene>
<comment type="subunit">
    <text evidence="13 14">F-type ATPases have 2 components, F(1) - the catalytic core - and F(0) - the membrane proton channel. F(1) has five subunits: alpha(3), beta(3), gamma(1), delta(1), epsilon(1). F(0) has three main subunits: a(1), b(2) and c(10-14). The alpha and beta chains form an alternating ring which encloses part of the gamma chain. F(1) is attached to F(0) by a central stalk formed by the gamma and epsilon chains, while a peripheral stalk is formed by the delta and b chains.</text>
</comment>
<keyword evidence="4 14" id="KW-1003">Cell membrane</keyword>
<evidence type="ECO:0000256" key="13">
    <source>
        <dbReference type="ARBA" id="ARBA00025830"/>
    </source>
</evidence>
<keyword evidence="10 14" id="KW-0472">Membrane</keyword>
<dbReference type="Proteomes" id="UP001596138">
    <property type="component" value="Unassembled WGS sequence"/>
</dbReference>
<keyword evidence="16" id="KW-0175">Coiled coil</keyword>
<comment type="function">
    <text evidence="14">Component of the F(0) channel, it forms part of the peripheral stalk, linking F(1) to F(0).</text>
</comment>
<proteinExistence type="inferred from homology"/>
<dbReference type="Gene3D" id="1.20.5.620">
    <property type="entry name" value="F1F0 ATP synthase subunit B, membrane domain"/>
    <property type="match status" value="1"/>
</dbReference>
<evidence type="ECO:0000313" key="18">
    <source>
        <dbReference type="Proteomes" id="UP001596138"/>
    </source>
</evidence>
<keyword evidence="9 14" id="KW-0406">Ion transport</keyword>
<dbReference type="InterPro" id="IPR050059">
    <property type="entry name" value="ATP_synthase_B_chain"/>
</dbReference>
<evidence type="ECO:0000256" key="7">
    <source>
        <dbReference type="ARBA" id="ARBA00022781"/>
    </source>
</evidence>
<dbReference type="NCBIfam" id="TIGR01144">
    <property type="entry name" value="ATP_synt_b"/>
    <property type="match status" value="1"/>
</dbReference>
<dbReference type="CDD" id="cd06503">
    <property type="entry name" value="ATP-synt_Fo_b"/>
    <property type="match status" value="1"/>
</dbReference>
<evidence type="ECO:0000256" key="10">
    <source>
        <dbReference type="ARBA" id="ARBA00023136"/>
    </source>
</evidence>
<feature type="transmembrane region" description="Helical" evidence="14">
    <location>
        <begin position="20"/>
        <end position="39"/>
    </location>
</feature>
<feature type="coiled-coil region" evidence="16">
    <location>
        <begin position="57"/>
        <end position="91"/>
    </location>
</feature>
<evidence type="ECO:0000256" key="3">
    <source>
        <dbReference type="ARBA" id="ARBA00022448"/>
    </source>
</evidence>
<comment type="function">
    <text evidence="12 14">F(1)F(0) ATP synthase produces ATP from ADP in the presence of a proton or sodium gradient. F-type ATPases consist of two structural domains, F(1) containing the extramembraneous catalytic core and F(0) containing the membrane proton channel, linked together by a central stalk and a peripheral stalk. During catalysis, ATP synthesis in the catalytic domain of F(1) is coupled via a rotary mechanism of the central stalk subunits to proton translocation.</text>
</comment>
<evidence type="ECO:0000256" key="4">
    <source>
        <dbReference type="ARBA" id="ARBA00022475"/>
    </source>
</evidence>
<evidence type="ECO:0000256" key="1">
    <source>
        <dbReference type="ARBA" id="ARBA00004162"/>
    </source>
</evidence>
<dbReference type="InterPro" id="IPR005864">
    <property type="entry name" value="ATP_synth_F0_bsu_bac"/>
</dbReference>
<evidence type="ECO:0000313" key="17">
    <source>
        <dbReference type="EMBL" id="MFC6237691.1"/>
    </source>
</evidence>
<keyword evidence="8 14" id="KW-1133">Transmembrane helix</keyword>
<keyword evidence="18" id="KW-1185">Reference proteome</keyword>